<accession>A0A9D4VD87</accession>
<dbReference type="AlphaFoldDB" id="A0A9D4VD87"/>
<keyword evidence="1" id="KW-0175">Coiled coil</keyword>
<organism evidence="2 3">
    <name type="scientific">Adiantum capillus-veneris</name>
    <name type="common">Maidenhair fern</name>
    <dbReference type="NCBI Taxonomy" id="13818"/>
    <lineage>
        <taxon>Eukaryota</taxon>
        <taxon>Viridiplantae</taxon>
        <taxon>Streptophyta</taxon>
        <taxon>Embryophyta</taxon>
        <taxon>Tracheophyta</taxon>
        <taxon>Polypodiopsida</taxon>
        <taxon>Polypodiidae</taxon>
        <taxon>Polypodiales</taxon>
        <taxon>Pteridineae</taxon>
        <taxon>Pteridaceae</taxon>
        <taxon>Vittarioideae</taxon>
        <taxon>Adiantum</taxon>
    </lineage>
</organism>
<evidence type="ECO:0000313" key="3">
    <source>
        <dbReference type="Proteomes" id="UP000886520"/>
    </source>
</evidence>
<dbReference type="EMBL" id="JABFUD020000002">
    <property type="protein sequence ID" value="KAI5083307.1"/>
    <property type="molecule type" value="Genomic_DNA"/>
</dbReference>
<name>A0A9D4VD87_ADICA</name>
<reference evidence="2" key="1">
    <citation type="submission" date="2021-01" db="EMBL/GenBank/DDBJ databases">
        <title>Adiantum capillus-veneris genome.</title>
        <authorList>
            <person name="Fang Y."/>
            <person name="Liao Q."/>
        </authorList>
    </citation>
    <scope>NUCLEOTIDE SEQUENCE</scope>
    <source>
        <strain evidence="2">H3</strain>
        <tissue evidence="2">Leaf</tissue>
    </source>
</reference>
<gene>
    <name evidence="2" type="ORF">GOP47_0003050</name>
</gene>
<keyword evidence="3" id="KW-1185">Reference proteome</keyword>
<sequence length="236" mass="25735">MVAAEIRESRIKYFQNLQKPTNLEASAIAYLMLAFYGRVGLAVGGLPTNRVSSAIIQGFSGFSTEADGSAGAPIPAWQFWKLQAETEAKNAAAMIAKTEAETSALMIAIESEKAKAEAEANMFLQEPTPGSSAPTALSHQPVRSLWLTVSGVPIIFHLRPIECVSCTECVPIDIISFVQMICWDLEVEEALLNYGYMRISAQEDFQMRKAQTTSSRLLRDGGGCMSFVMDVTEGHE</sequence>
<comment type="caution">
    <text evidence="2">The sequence shown here is derived from an EMBL/GenBank/DDBJ whole genome shotgun (WGS) entry which is preliminary data.</text>
</comment>
<evidence type="ECO:0000313" key="2">
    <source>
        <dbReference type="EMBL" id="KAI5083307.1"/>
    </source>
</evidence>
<feature type="coiled-coil region" evidence="1">
    <location>
        <begin position="81"/>
        <end position="126"/>
    </location>
</feature>
<dbReference type="Proteomes" id="UP000886520">
    <property type="component" value="Chromosome 3"/>
</dbReference>
<evidence type="ECO:0000256" key="1">
    <source>
        <dbReference type="SAM" id="Coils"/>
    </source>
</evidence>
<protein>
    <submittedName>
        <fullName evidence="2">Uncharacterized protein</fullName>
    </submittedName>
</protein>
<proteinExistence type="predicted"/>